<organism evidence="3 4">
    <name type="scientific">Phascolomyces articulosus</name>
    <dbReference type="NCBI Taxonomy" id="60185"/>
    <lineage>
        <taxon>Eukaryota</taxon>
        <taxon>Fungi</taxon>
        <taxon>Fungi incertae sedis</taxon>
        <taxon>Mucoromycota</taxon>
        <taxon>Mucoromycotina</taxon>
        <taxon>Mucoromycetes</taxon>
        <taxon>Mucorales</taxon>
        <taxon>Lichtheimiaceae</taxon>
        <taxon>Phascolomyces</taxon>
    </lineage>
</organism>
<feature type="region of interest" description="Disordered" evidence="1">
    <location>
        <begin position="385"/>
        <end position="418"/>
    </location>
</feature>
<accession>A0AAD5P987</accession>
<comment type="caution">
    <text evidence="3">The sequence shown here is derived from an EMBL/GenBank/DDBJ whole genome shotgun (WGS) entry which is preliminary data.</text>
</comment>
<feature type="compositionally biased region" description="Low complexity" evidence="1">
    <location>
        <begin position="458"/>
        <end position="467"/>
    </location>
</feature>
<feature type="compositionally biased region" description="Low complexity" evidence="1">
    <location>
        <begin position="269"/>
        <end position="288"/>
    </location>
</feature>
<dbReference type="AlphaFoldDB" id="A0AAD5P987"/>
<dbReference type="EMBL" id="JAIXMP010000049">
    <property type="protein sequence ID" value="KAI9245826.1"/>
    <property type="molecule type" value="Genomic_DNA"/>
</dbReference>
<feature type="compositionally biased region" description="Low complexity" evidence="1">
    <location>
        <begin position="109"/>
        <end position="122"/>
    </location>
</feature>
<feature type="compositionally biased region" description="Polar residues" evidence="1">
    <location>
        <begin position="318"/>
        <end position="334"/>
    </location>
</feature>
<proteinExistence type="predicted"/>
<name>A0AAD5P987_9FUNG</name>
<feature type="region of interest" description="Disordered" evidence="1">
    <location>
        <begin position="453"/>
        <end position="473"/>
    </location>
</feature>
<dbReference type="InterPro" id="IPR057847">
    <property type="entry name" value="ZMIZ1/ZMIZ2_GBD-like"/>
</dbReference>
<dbReference type="Proteomes" id="UP001209540">
    <property type="component" value="Unassembled WGS sequence"/>
</dbReference>
<reference evidence="3" key="2">
    <citation type="submission" date="2023-02" db="EMBL/GenBank/DDBJ databases">
        <authorList>
            <consortium name="DOE Joint Genome Institute"/>
            <person name="Mondo S.J."/>
            <person name="Chang Y."/>
            <person name="Wang Y."/>
            <person name="Ahrendt S."/>
            <person name="Andreopoulos W."/>
            <person name="Barry K."/>
            <person name="Beard J."/>
            <person name="Benny G.L."/>
            <person name="Blankenship S."/>
            <person name="Bonito G."/>
            <person name="Cuomo C."/>
            <person name="Desiro A."/>
            <person name="Gervers K.A."/>
            <person name="Hundley H."/>
            <person name="Kuo A."/>
            <person name="LaButti K."/>
            <person name="Lang B.F."/>
            <person name="Lipzen A."/>
            <person name="O'Donnell K."/>
            <person name="Pangilinan J."/>
            <person name="Reynolds N."/>
            <person name="Sandor L."/>
            <person name="Smith M.W."/>
            <person name="Tsang A."/>
            <person name="Grigoriev I.V."/>
            <person name="Stajich J.E."/>
            <person name="Spatafora J.W."/>
        </authorList>
    </citation>
    <scope>NUCLEOTIDE SEQUENCE</scope>
    <source>
        <strain evidence="3">RSA 2281</strain>
    </source>
</reference>
<feature type="compositionally biased region" description="Low complexity" evidence="1">
    <location>
        <begin position="299"/>
        <end position="313"/>
    </location>
</feature>
<reference evidence="3" key="1">
    <citation type="journal article" date="2022" name="IScience">
        <title>Evolution of zygomycete secretomes and the origins of terrestrial fungal ecologies.</title>
        <authorList>
            <person name="Chang Y."/>
            <person name="Wang Y."/>
            <person name="Mondo S."/>
            <person name="Ahrendt S."/>
            <person name="Andreopoulos W."/>
            <person name="Barry K."/>
            <person name="Beard J."/>
            <person name="Benny G.L."/>
            <person name="Blankenship S."/>
            <person name="Bonito G."/>
            <person name="Cuomo C."/>
            <person name="Desiro A."/>
            <person name="Gervers K.A."/>
            <person name="Hundley H."/>
            <person name="Kuo A."/>
            <person name="LaButti K."/>
            <person name="Lang B.F."/>
            <person name="Lipzen A."/>
            <person name="O'Donnell K."/>
            <person name="Pangilinan J."/>
            <person name="Reynolds N."/>
            <person name="Sandor L."/>
            <person name="Smith M.E."/>
            <person name="Tsang A."/>
            <person name="Grigoriev I.V."/>
            <person name="Stajich J.E."/>
            <person name="Spatafora J.W."/>
        </authorList>
    </citation>
    <scope>NUCLEOTIDE SEQUENCE</scope>
    <source>
        <strain evidence="3">RSA 2281</strain>
    </source>
</reference>
<feature type="compositionally biased region" description="Low complexity" evidence="1">
    <location>
        <begin position="146"/>
        <end position="161"/>
    </location>
</feature>
<gene>
    <name evidence="3" type="ORF">BDA99DRAFT_269914</name>
</gene>
<evidence type="ECO:0000256" key="1">
    <source>
        <dbReference type="SAM" id="MobiDB-lite"/>
    </source>
</evidence>
<evidence type="ECO:0000313" key="4">
    <source>
        <dbReference type="Proteomes" id="UP001209540"/>
    </source>
</evidence>
<evidence type="ECO:0000259" key="2">
    <source>
        <dbReference type="Pfam" id="PF25527"/>
    </source>
</evidence>
<protein>
    <recommendedName>
        <fullName evidence="2">ZMIZ1/ZMIZ2 GBD-like domain-containing protein</fullName>
    </recommendedName>
</protein>
<evidence type="ECO:0000313" key="3">
    <source>
        <dbReference type="EMBL" id="KAI9245826.1"/>
    </source>
</evidence>
<sequence length="566" mass="62936">MASPTSTSHSTAAASSQPSVSNVNHSNMNSNSPIASVAAADAIAGSVAQGTNNNSTSTTAIASATVVSPISISAETSPLTPTVVQNPTQAQDLANKQQQDLLLILNQLRQKQQQQQPQPQQRSPSFQRGVSVPQSPISPQHPPQPRQQSPCQQQQPSQVQQKNMDSTISHRNNLRLSQLQKEISSATMYGPACDEFLEWLQDVRAYNIANEAALVKCANAVRNNFQVGRWSSLQIFDTIFRFINHLSEPSRVKITQWRDEIRSATMGEVSGRSSASSRSQTSSPVATSLANMAIRHAPSSDPSSDPSLPQRSPHLNRSLPTTSMSPQHTPIQSVPSNIPLQQRLQIQQQQRQHFQQLHQSMMIPTSIPPAQPQQYMFQLPHHPIHQQPQPHNINIPQHTQPAQQSLSTSPSSLQPGIQVQQQQLEQMIWNTYTAAMNNQNRPLGMALTAANNGPMVGQQQLPQQLSQQPPPPPQNQLPFIRKIGYAVSPFRLKHNQKITKTPFFIDNDQFSRMWRGMQQGPMNPNRLPLSYVLTSWRDQTLENKCEWPDAIKIQLNRTIPNLTKVI</sequence>
<dbReference type="Pfam" id="PF25527">
    <property type="entry name" value="GBD-like_ZMIZ1_ZMIZ2"/>
    <property type="match status" value="1"/>
</dbReference>
<feature type="region of interest" description="Disordered" evidence="1">
    <location>
        <begin position="266"/>
        <end position="334"/>
    </location>
</feature>
<keyword evidence="4" id="KW-1185">Reference proteome</keyword>
<feature type="domain" description="ZMIZ1/ZMIZ2 GBD-like" evidence="2">
    <location>
        <begin position="476"/>
        <end position="564"/>
    </location>
</feature>
<feature type="region of interest" description="Disordered" evidence="1">
    <location>
        <begin position="1"/>
        <end position="32"/>
    </location>
</feature>
<feature type="region of interest" description="Disordered" evidence="1">
    <location>
        <begin position="109"/>
        <end position="166"/>
    </location>
</feature>